<evidence type="ECO:0000256" key="1">
    <source>
        <dbReference type="ARBA" id="ARBA00022500"/>
    </source>
</evidence>
<dbReference type="InterPro" id="IPR003660">
    <property type="entry name" value="HAMP_dom"/>
</dbReference>
<evidence type="ECO:0000256" key="4">
    <source>
        <dbReference type="SAM" id="Phobius"/>
    </source>
</evidence>
<dbReference type="RefSeq" id="WP_002571288.1">
    <property type="nucleotide sequence ID" value="NZ_KB851149.1"/>
</dbReference>
<feature type="transmembrane region" description="Helical" evidence="4">
    <location>
        <begin position="12"/>
        <end position="33"/>
    </location>
</feature>
<feature type="domain" description="Methyl-accepting transducer" evidence="5">
    <location>
        <begin position="307"/>
        <end position="536"/>
    </location>
</feature>
<dbReference type="PROSITE" id="PS50111">
    <property type="entry name" value="CHEMOTAXIS_TRANSDUC_2"/>
    <property type="match status" value="1"/>
</dbReference>
<dbReference type="InterPro" id="IPR004089">
    <property type="entry name" value="MCPsignal_dom"/>
</dbReference>
<dbReference type="SMART" id="SM00283">
    <property type="entry name" value="MA"/>
    <property type="match status" value="1"/>
</dbReference>
<dbReference type="SUPFAM" id="SSF58104">
    <property type="entry name" value="Methyl-accepting chemotaxis protein (MCP) signaling domain"/>
    <property type="match status" value="1"/>
</dbReference>
<evidence type="ECO:0000313" key="8">
    <source>
        <dbReference type="Proteomes" id="UP000013041"/>
    </source>
</evidence>
<comment type="caution">
    <text evidence="7">The sequence shown here is derived from an EMBL/GenBank/DDBJ whole genome shotgun (WGS) entry which is preliminary data.</text>
</comment>
<dbReference type="GO" id="GO:0004888">
    <property type="term" value="F:transmembrane signaling receptor activity"/>
    <property type="evidence" value="ECO:0007669"/>
    <property type="project" value="TreeGrafter"/>
</dbReference>
<keyword evidence="3" id="KW-0807">Transducer</keyword>
<dbReference type="PANTHER" id="PTHR43531">
    <property type="entry name" value="PROTEIN ICFG"/>
    <property type="match status" value="1"/>
</dbReference>
<keyword evidence="4" id="KW-0472">Membrane</keyword>
<feature type="domain" description="HAMP" evidence="6">
    <location>
        <begin position="205"/>
        <end position="257"/>
    </location>
</feature>
<dbReference type="SMART" id="SM00304">
    <property type="entry name" value="HAMP"/>
    <property type="match status" value="1"/>
</dbReference>
<evidence type="ECO:0008006" key="9">
    <source>
        <dbReference type="Google" id="ProtNLM"/>
    </source>
</evidence>
<comment type="similarity">
    <text evidence="2">Belongs to the methyl-accepting chemotaxis (MCP) protein family.</text>
</comment>
<dbReference type="Pfam" id="PF00015">
    <property type="entry name" value="MCPsignal"/>
    <property type="match status" value="1"/>
</dbReference>
<accession>N9ZTN1</accession>
<dbReference type="PROSITE" id="PS50885">
    <property type="entry name" value="HAMP"/>
    <property type="match status" value="1"/>
</dbReference>
<proteinExistence type="inferred from homology"/>
<dbReference type="Gene3D" id="6.10.340.10">
    <property type="match status" value="1"/>
</dbReference>
<feature type="transmembrane region" description="Helical" evidence="4">
    <location>
        <begin position="181"/>
        <end position="203"/>
    </location>
</feature>
<evidence type="ECO:0000256" key="3">
    <source>
        <dbReference type="PROSITE-ProRule" id="PRU00284"/>
    </source>
</evidence>
<gene>
    <name evidence="7" type="ORF">HMPREF1097_00938</name>
</gene>
<dbReference type="GO" id="GO:0005886">
    <property type="term" value="C:plasma membrane"/>
    <property type="evidence" value="ECO:0007669"/>
    <property type="project" value="TreeGrafter"/>
</dbReference>
<evidence type="ECO:0000313" key="7">
    <source>
        <dbReference type="EMBL" id="ENZ43205.1"/>
    </source>
</evidence>
<keyword evidence="1" id="KW-0145">Chemotaxis</keyword>
<dbReference type="PATRIC" id="fig|997897.5.peg.1005"/>
<keyword evidence="4" id="KW-1133">Transmembrane helix</keyword>
<dbReference type="GO" id="GO:0006935">
    <property type="term" value="P:chemotaxis"/>
    <property type="evidence" value="ECO:0007669"/>
    <property type="project" value="UniProtKB-KW"/>
</dbReference>
<sequence>MLKNLELSKKLILGLGIMVAISAAMMIIAIVSLHDIGGLVNRLYQSPFTVSTQSIMLQKEIQNMGREIRGMVLYEDPSYFDSVLASSGRAKANLALVEKRFLGDQQLILDMYQSLDEIEAAGKEINRLVAGGKIEEAKNSADIDFRTAMKSGIETSQEIVDFALDKALEFNEDAGIALENATVMLIVLLVVMVVLCMGVTTVLSRAVSRPISQLTDAAKKLAAGALNIEIDYYSKDEVGTLAEMFREMSGSMKAVIKDIGQQLGAMSNGDFTVAPRAEYTGDYVSIKNALINIRESLSNTLNEINLSADQVFSGSAQVSDSAQTFSEGAADQAGSIDELAAAINEISYQVRETAANMEAARRLTAKAGEQVAVSNRQMEEMLLAMGEIGAKTEQIRAINNTIEEIAFQTNILALNAAVEAAHAGESGKGFAVVAGEVRRLAGKSTDAAKRTSDLIDGTVQAVEKGRKIANITAESLHNVVESTNEVLNTVDKIDEAAQHQAGSIVQVTQEIDQISYVVQNNSATSEESAAASEELSGQAQMLKELVGRFKIDGSENVNQDHAYIYH</sequence>
<dbReference type="GO" id="GO:0007165">
    <property type="term" value="P:signal transduction"/>
    <property type="evidence" value="ECO:0007669"/>
    <property type="project" value="UniProtKB-KW"/>
</dbReference>
<dbReference type="AlphaFoldDB" id="N9ZTN1"/>
<protein>
    <recommendedName>
        <fullName evidence="9">X-X-X-Leu-X-X-Gly heptad repeat protein</fullName>
    </recommendedName>
</protein>
<evidence type="ECO:0000256" key="2">
    <source>
        <dbReference type="ARBA" id="ARBA00029447"/>
    </source>
</evidence>
<name>N9ZTN1_9FIRM</name>
<dbReference type="Proteomes" id="UP000013041">
    <property type="component" value="Unassembled WGS sequence"/>
</dbReference>
<evidence type="ECO:0000259" key="6">
    <source>
        <dbReference type="PROSITE" id="PS50885"/>
    </source>
</evidence>
<dbReference type="EMBL" id="AGYG01000006">
    <property type="protein sequence ID" value="ENZ43205.1"/>
    <property type="molecule type" value="Genomic_DNA"/>
</dbReference>
<dbReference type="PANTHER" id="PTHR43531:SF11">
    <property type="entry name" value="METHYL-ACCEPTING CHEMOTAXIS PROTEIN 3"/>
    <property type="match status" value="1"/>
</dbReference>
<dbReference type="InterPro" id="IPR051310">
    <property type="entry name" value="MCP_chemotaxis"/>
</dbReference>
<keyword evidence="4" id="KW-0812">Transmembrane</keyword>
<organism evidence="7 8">
    <name type="scientific">Enterocloster bolteae 90B8</name>
    <dbReference type="NCBI Taxonomy" id="997897"/>
    <lineage>
        <taxon>Bacteria</taxon>
        <taxon>Bacillati</taxon>
        <taxon>Bacillota</taxon>
        <taxon>Clostridia</taxon>
        <taxon>Lachnospirales</taxon>
        <taxon>Lachnospiraceae</taxon>
        <taxon>Enterocloster</taxon>
    </lineage>
</organism>
<dbReference type="Gene3D" id="1.10.287.950">
    <property type="entry name" value="Methyl-accepting chemotaxis protein"/>
    <property type="match status" value="1"/>
</dbReference>
<reference evidence="7 8" key="1">
    <citation type="submission" date="2013-01" db="EMBL/GenBank/DDBJ databases">
        <title>The Genome Sequence of Clostridium bolteae 90B8.</title>
        <authorList>
            <consortium name="The Broad Institute Genome Sequencing Platform"/>
            <person name="Earl A."/>
            <person name="Ward D."/>
            <person name="Feldgarden M."/>
            <person name="Gevers D."/>
            <person name="Courvalin P."/>
            <person name="Lambert T."/>
            <person name="Walker B."/>
            <person name="Young S.K."/>
            <person name="Zeng Q."/>
            <person name="Gargeya S."/>
            <person name="Fitzgerald M."/>
            <person name="Haas B."/>
            <person name="Abouelleil A."/>
            <person name="Alvarado L."/>
            <person name="Arachchi H.M."/>
            <person name="Berlin A.M."/>
            <person name="Chapman S.B."/>
            <person name="Dewar J."/>
            <person name="Goldberg J."/>
            <person name="Griggs A."/>
            <person name="Gujja S."/>
            <person name="Hansen M."/>
            <person name="Howarth C."/>
            <person name="Imamovic A."/>
            <person name="Larimer J."/>
            <person name="McCowan C."/>
            <person name="Murphy C."/>
            <person name="Neiman D."/>
            <person name="Pearson M."/>
            <person name="Priest M."/>
            <person name="Roberts A."/>
            <person name="Saif S."/>
            <person name="Shea T."/>
            <person name="Sisk P."/>
            <person name="Sykes S."/>
            <person name="Wortman J."/>
            <person name="Nusbaum C."/>
            <person name="Birren B."/>
        </authorList>
    </citation>
    <scope>NUCLEOTIDE SEQUENCE [LARGE SCALE GENOMIC DNA]</scope>
    <source>
        <strain evidence="7 8">90B8</strain>
    </source>
</reference>
<dbReference type="HOGENOM" id="CLU_000445_107_16_9"/>
<dbReference type="Pfam" id="PF00672">
    <property type="entry name" value="HAMP"/>
    <property type="match status" value="1"/>
</dbReference>
<evidence type="ECO:0000259" key="5">
    <source>
        <dbReference type="PROSITE" id="PS50111"/>
    </source>
</evidence>